<dbReference type="GO" id="GO:0051015">
    <property type="term" value="F:actin filament binding"/>
    <property type="evidence" value="ECO:0007669"/>
    <property type="project" value="TreeGrafter"/>
</dbReference>
<dbReference type="GO" id="GO:0030027">
    <property type="term" value="C:lamellipodium"/>
    <property type="evidence" value="ECO:0007669"/>
    <property type="project" value="TreeGrafter"/>
</dbReference>
<dbReference type="PANTHER" id="PTHR15435">
    <property type="entry name" value="KICSTOR COMPLEX PROTEIN KAPTIN"/>
    <property type="match status" value="1"/>
</dbReference>
<sequence length="339" mass="37904">MSVDLKTYLPEITEKSLEKDFSLEVVASDVSMLCDDSDENIGYLATCWVVYNALFVPERYFAAFYQVSKKLKVEMWQKFEVKNAPTFCRLTTTSPLDSEHLYWLIFSHSRGVQAYTVLPHTRSIEPVSSIGDIFPVLELGNLPGSAIRSHCWITQGYRFSVVGFDTGYIVASVCTMNSGTIIDRKTIKFSGPISVLRLIHFNEKELETSVLVSSTIGPAAVWSLKLVDENYLNWEMKTVLVDSEVFDCVITSAVNKDSVFIGTYGDHLLIYSLDEALKPGEAYTYSTVNVASPVLSIADIPTDNSLYVLSNKGFHQFKREGTSASTVSLHEDISVKHSY</sequence>
<evidence type="ECO:0000313" key="1">
    <source>
        <dbReference type="Proteomes" id="UP000887540"/>
    </source>
</evidence>
<dbReference type="GO" id="GO:0015629">
    <property type="term" value="C:actin cytoskeleton"/>
    <property type="evidence" value="ECO:0007669"/>
    <property type="project" value="InterPro"/>
</dbReference>
<dbReference type="GO" id="GO:0034198">
    <property type="term" value="P:cellular response to amino acid starvation"/>
    <property type="evidence" value="ECO:0007669"/>
    <property type="project" value="TreeGrafter"/>
</dbReference>
<dbReference type="GO" id="GO:1904262">
    <property type="term" value="P:negative regulation of TORC1 signaling"/>
    <property type="evidence" value="ECO:0007669"/>
    <property type="project" value="TreeGrafter"/>
</dbReference>
<evidence type="ECO:0000313" key="2">
    <source>
        <dbReference type="WBParaSite" id="ACRNAN_scaffold7811.g31930.t1"/>
    </source>
</evidence>
<accession>A0A914EF39</accession>
<dbReference type="GO" id="GO:0007015">
    <property type="term" value="P:actin filament organization"/>
    <property type="evidence" value="ECO:0007669"/>
    <property type="project" value="InterPro"/>
</dbReference>
<dbReference type="SUPFAM" id="SSF50978">
    <property type="entry name" value="WD40 repeat-like"/>
    <property type="match status" value="1"/>
</dbReference>
<name>A0A914EF39_9BILA</name>
<dbReference type="InterPro" id="IPR036322">
    <property type="entry name" value="WD40_repeat_dom_sf"/>
</dbReference>
<dbReference type="Proteomes" id="UP000887540">
    <property type="component" value="Unplaced"/>
</dbReference>
<reference evidence="2" key="1">
    <citation type="submission" date="2022-11" db="UniProtKB">
        <authorList>
            <consortium name="WormBaseParasite"/>
        </authorList>
    </citation>
    <scope>IDENTIFICATION</scope>
</reference>
<organism evidence="1 2">
    <name type="scientific">Acrobeloides nanus</name>
    <dbReference type="NCBI Taxonomy" id="290746"/>
    <lineage>
        <taxon>Eukaryota</taxon>
        <taxon>Metazoa</taxon>
        <taxon>Ecdysozoa</taxon>
        <taxon>Nematoda</taxon>
        <taxon>Chromadorea</taxon>
        <taxon>Rhabditida</taxon>
        <taxon>Tylenchina</taxon>
        <taxon>Cephalobomorpha</taxon>
        <taxon>Cephaloboidea</taxon>
        <taxon>Cephalobidae</taxon>
        <taxon>Acrobeloides</taxon>
    </lineage>
</organism>
<dbReference type="AlphaFoldDB" id="A0A914EF39"/>
<proteinExistence type="predicted"/>
<dbReference type="PANTHER" id="PTHR15435:SF2">
    <property type="entry name" value="KICSTOR COMPLEX PROTEIN KAPTIN"/>
    <property type="match status" value="1"/>
</dbReference>
<dbReference type="WBParaSite" id="ACRNAN_scaffold7811.g31930.t1">
    <property type="protein sequence ID" value="ACRNAN_scaffold7811.g31930.t1"/>
    <property type="gene ID" value="ACRNAN_scaffold7811.g31930"/>
</dbReference>
<protein>
    <submittedName>
        <fullName evidence="2">Uncharacterized protein</fullName>
    </submittedName>
</protein>
<dbReference type="InterPro" id="IPR029982">
    <property type="entry name" value="Kptn"/>
</dbReference>
<keyword evidence="1" id="KW-1185">Reference proteome</keyword>